<dbReference type="EMBL" id="JAGZMU010000002">
    <property type="protein sequence ID" value="MBS4892900.1"/>
    <property type="molecule type" value="Genomic_DNA"/>
</dbReference>
<dbReference type="SUPFAM" id="SSF55469">
    <property type="entry name" value="FMN-dependent nitroreductase-like"/>
    <property type="match status" value="1"/>
</dbReference>
<dbReference type="InterPro" id="IPR029479">
    <property type="entry name" value="Nitroreductase"/>
</dbReference>
<name>A0A943A2X6_VEIPA</name>
<evidence type="ECO:0000256" key="1">
    <source>
        <dbReference type="ARBA" id="ARBA00007118"/>
    </source>
</evidence>
<comment type="similarity">
    <text evidence="1">Belongs to the nitroreductase family.</text>
</comment>
<dbReference type="PANTHER" id="PTHR43673">
    <property type="entry name" value="NAD(P)H NITROREDUCTASE YDGI-RELATED"/>
    <property type="match status" value="1"/>
</dbReference>
<evidence type="ECO:0000313" key="5">
    <source>
        <dbReference type="Proteomes" id="UP000778864"/>
    </source>
</evidence>
<dbReference type="Pfam" id="PF00881">
    <property type="entry name" value="Nitroreductase"/>
    <property type="match status" value="1"/>
</dbReference>
<sequence>MEIIDVINARTSVRRYKKSSSVGEDIIQNLVTLGMRAPSPKNRQPWQVIHVTAVEKEHFVNLGFQVLEQYKERKEHFGSLEISLKAMQTASDLLFVVNPYDHLPDYTRVWEKSDLQAIGAFIEHILLGAKAIGLGTLWMNDVYFMQSESKAFLNIPHDVQAIIAIGIPDETMYPRPRKSIDEVLIKR</sequence>
<evidence type="ECO:0000256" key="2">
    <source>
        <dbReference type="ARBA" id="ARBA00023002"/>
    </source>
</evidence>
<evidence type="ECO:0000259" key="3">
    <source>
        <dbReference type="Pfam" id="PF00881"/>
    </source>
</evidence>
<reference evidence="4" key="1">
    <citation type="submission" date="2021-02" db="EMBL/GenBank/DDBJ databases">
        <title>Infant gut strain persistence is associated with maternal origin, phylogeny, and functional potential including surface adhesion and iron acquisition.</title>
        <authorList>
            <person name="Lou Y.C."/>
        </authorList>
    </citation>
    <scope>NUCLEOTIDE SEQUENCE</scope>
    <source>
        <strain evidence="4">L3_108_031G1_dasL3_108_031G1_concoct_20</strain>
    </source>
</reference>
<dbReference type="GO" id="GO:0016491">
    <property type="term" value="F:oxidoreductase activity"/>
    <property type="evidence" value="ECO:0007669"/>
    <property type="project" value="UniProtKB-KW"/>
</dbReference>
<gene>
    <name evidence="4" type="ORF">KHZ90_03875</name>
</gene>
<proteinExistence type="inferred from homology"/>
<dbReference type="PANTHER" id="PTHR43673:SF10">
    <property type="entry name" value="NADH DEHYDROGENASE_NAD(P)H NITROREDUCTASE XCC3605-RELATED"/>
    <property type="match status" value="1"/>
</dbReference>
<keyword evidence="2" id="KW-0560">Oxidoreductase</keyword>
<dbReference type="InterPro" id="IPR000415">
    <property type="entry name" value="Nitroreductase-like"/>
</dbReference>
<feature type="domain" description="Nitroreductase" evidence="3">
    <location>
        <begin position="7"/>
        <end position="166"/>
    </location>
</feature>
<evidence type="ECO:0000313" key="4">
    <source>
        <dbReference type="EMBL" id="MBS4892900.1"/>
    </source>
</evidence>
<dbReference type="Gene3D" id="3.40.109.10">
    <property type="entry name" value="NADH Oxidase"/>
    <property type="match status" value="1"/>
</dbReference>
<dbReference type="AlphaFoldDB" id="A0A943A2X6"/>
<organism evidence="4 5">
    <name type="scientific">Veillonella parvula</name>
    <name type="common">Staphylococcus parvulus</name>
    <dbReference type="NCBI Taxonomy" id="29466"/>
    <lineage>
        <taxon>Bacteria</taxon>
        <taxon>Bacillati</taxon>
        <taxon>Bacillota</taxon>
        <taxon>Negativicutes</taxon>
        <taxon>Veillonellales</taxon>
        <taxon>Veillonellaceae</taxon>
        <taxon>Veillonella</taxon>
    </lineage>
</organism>
<accession>A0A943A2X6</accession>
<comment type="caution">
    <text evidence="4">The sequence shown here is derived from an EMBL/GenBank/DDBJ whole genome shotgun (WGS) entry which is preliminary data.</text>
</comment>
<dbReference type="Proteomes" id="UP000778864">
    <property type="component" value="Unassembled WGS sequence"/>
</dbReference>
<protein>
    <submittedName>
        <fullName evidence="4">Nitroreductase family protein</fullName>
    </submittedName>
</protein>
<dbReference type="RefSeq" id="WP_278466878.1">
    <property type="nucleotide sequence ID" value="NZ_JAGZMU010000002.1"/>
</dbReference>